<organism evidence="8 9">
    <name type="scientific">Ruficoccus amylovorans</name>
    <dbReference type="NCBI Taxonomy" id="1804625"/>
    <lineage>
        <taxon>Bacteria</taxon>
        <taxon>Pseudomonadati</taxon>
        <taxon>Verrucomicrobiota</taxon>
        <taxon>Opitutia</taxon>
        <taxon>Puniceicoccales</taxon>
        <taxon>Cerasicoccaceae</taxon>
        <taxon>Ruficoccus</taxon>
    </lineage>
</organism>
<dbReference type="PANTHER" id="PTHR12677">
    <property type="entry name" value="GOLGI APPARATUS MEMBRANE PROTEIN TVP38-RELATED"/>
    <property type="match status" value="1"/>
</dbReference>
<gene>
    <name evidence="8" type="ORF">H5P28_08910</name>
</gene>
<comment type="caution">
    <text evidence="8">The sequence shown here is derived from an EMBL/GenBank/DDBJ whole genome shotgun (WGS) entry which is preliminary data.</text>
</comment>
<keyword evidence="2 6" id="KW-1003">Cell membrane</keyword>
<dbReference type="InterPro" id="IPR032816">
    <property type="entry name" value="VTT_dom"/>
</dbReference>
<name>A0A842HCY9_9BACT</name>
<evidence type="ECO:0000256" key="1">
    <source>
        <dbReference type="ARBA" id="ARBA00004651"/>
    </source>
</evidence>
<proteinExistence type="inferred from homology"/>
<evidence type="ECO:0000259" key="7">
    <source>
        <dbReference type="Pfam" id="PF09335"/>
    </source>
</evidence>
<feature type="transmembrane region" description="Helical" evidence="6">
    <location>
        <begin position="12"/>
        <end position="32"/>
    </location>
</feature>
<evidence type="ECO:0000256" key="2">
    <source>
        <dbReference type="ARBA" id="ARBA00022475"/>
    </source>
</evidence>
<dbReference type="PANTHER" id="PTHR12677:SF59">
    <property type="entry name" value="GOLGI APPARATUS MEMBRANE PROTEIN TVP38-RELATED"/>
    <property type="match status" value="1"/>
</dbReference>
<feature type="transmembrane region" description="Helical" evidence="6">
    <location>
        <begin position="145"/>
        <end position="168"/>
    </location>
</feature>
<feature type="transmembrane region" description="Helical" evidence="6">
    <location>
        <begin position="44"/>
        <end position="70"/>
    </location>
</feature>
<keyword evidence="5 6" id="KW-0472">Membrane</keyword>
<dbReference type="InterPro" id="IPR015414">
    <property type="entry name" value="TMEM64"/>
</dbReference>
<keyword evidence="9" id="KW-1185">Reference proteome</keyword>
<protein>
    <recommendedName>
        <fullName evidence="6">TVP38/TMEM64 family membrane protein</fullName>
    </recommendedName>
</protein>
<keyword evidence="4 6" id="KW-1133">Transmembrane helix</keyword>
<feature type="transmembrane region" description="Helical" evidence="6">
    <location>
        <begin position="188"/>
        <end position="205"/>
    </location>
</feature>
<evidence type="ECO:0000256" key="5">
    <source>
        <dbReference type="ARBA" id="ARBA00023136"/>
    </source>
</evidence>
<feature type="domain" description="VTT" evidence="7">
    <location>
        <begin position="61"/>
        <end position="166"/>
    </location>
</feature>
<sequence>MKTPATSVRWLPWTLALLGLAALCWALVLWGADWRAFIEAHPEAGAAVFCGLMIVLPLVGFPISAFYVFAGLTFSVPVALAAGGVGLAANMSLGYLLARTVWREPLRRRLEPRWPRLFALDRNACAQVTLLVRAVPGVPFTAQNYLLGVLAVPFGLYLALSWAVQFVFLTGVVLTTRGVMDKDGAQALWGGLAVAVALIGTRLVWRRWKRNSI</sequence>
<dbReference type="Pfam" id="PF09335">
    <property type="entry name" value="VTT_dom"/>
    <property type="match status" value="1"/>
</dbReference>
<evidence type="ECO:0000256" key="6">
    <source>
        <dbReference type="RuleBase" id="RU366058"/>
    </source>
</evidence>
<evidence type="ECO:0000313" key="8">
    <source>
        <dbReference type="EMBL" id="MBC2594375.1"/>
    </source>
</evidence>
<dbReference type="AlphaFoldDB" id="A0A842HCY9"/>
<dbReference type="GO" id="GO:0005886">
    <property type="term" value="C:plasma membrane"/>
    <property type="evidence" value="ECO:0007669"/>
    <property type="project" value="UniProtKB-SubCell"/>
</dbReference>
<evidence type="ECO:0000313" key="9">
    <source>
        <dbReference type="Proteomes" id="UP000546464"/>
    </source>
</evidence>
<dbReference type="EMBL" id="JACHVB010000021">
    <property type="protein sequence ID" value="MBC2594375.1"/>
    <property type="molecule type" value="Genomic_DNA"/>
</dbReference>
<evidence type="ECO:0000256" key="4">
    <source>
        <dbReference type="ARBA" id="ARBA00022989"/>
    </source>
</evidence>
<dbReference type="Proteomes" id="UP000546464">
    <property type="component" value="Unassembled WGS sequence"/>
</dbReference>
<accession>A0A842HCY9</accession>
<feature type="transmembrane region" description="Helical" evidence="6">
    <location>
        <begin position="76"/>
        <end position="98"/>
    </location>
</feature>
<keyword evidence="3 6" id="KW-0812">Transmembrane</keyword>
<comment type="similarity">
    <text evidence="6">Belongs to the TVP38/TMEM64 family.</text>
</comment>
<evidence type="ECO:0000256" key="3">
    <source>
        <dbReference type="ARBA" id="ARBA00022692"/>
    </source>
</evidence>
<dbReference type="RefSeq" id="WP_185675359.1">
    <property type="nucleotide sequence ID" value="NZ_JACHVB010000021.1"/>
</dbReference>
<comment type="subcellular location">
    <subcellularLocation>
        <location evidence="1 6">Cell membrane</location>
        <topology evidence="1 6">Multi-pass membrane protein</topology>
    </subcellularLocation>
</comment>
<reference evidence="8 9" key="1">
    <citation type="submission" date="2020-07" db="EMBL/GenBank/DDBJ databases">
        <authorList>
            <person name="Feng X."/>
        </authorList>
    </citation>
    <scope>NUCLEOTIDE SEQUENCE [LARGE SCALE GENOMIC DNA]</scope>
    <source>
        <strain evidence="8 9">JCM31066</strain>
    </source>
</reference>